<sequence>MLHTLSRPSHNSSNNRPTHFQLKFAIFYCRRRHRHRHRYQRLRCRCRLYDTRNIRKAGYTNTSRGIEKSDSNNNDNDSK</sequence>
<feature type="region of interest" description="Disordered" evidence="1">
    <location>
        <begin position="57"/>
        <end position="79"/>
    </location>
</feature>
<organism evidence="2 3">
    <name type="scientific">Ceratitis capitata</name>
    <name type="common">Mediterranean fruit fly</name>
    <name type="synonym">Tephritis capitata</name>
    <dbReference type="NCBI Taxonomy" id="7213"/>
    <lineage>
        <taxon>Eukaryota</taxon>
        <taxon>Metazoa</taxon>
        <taxon>Ecdysozoa</taxon>
        <taxon>Arthropoda</taxon>
        <taxon>Hexapoda</taxon>
        <taxon>Insecta</taxon>
        <taxon>Pterygota</taxon>
        <taxon>Neoptera</taxon>
        <taxon>Endopterygota</taxon>
        <taxon>Diptera</taxon>
        <taxon>Brachycera</taxon>
        <taxon>Muscomorpha</taxon>
        <taxon>Tephritoidea</taxon>
        <taxon>Tephritidae</taxon>
        <taxon>Ceratitis</taxon>
        <taxon>Ceratitis</taxon>
    </lineage>
</organism>
<feature type="compositionally biased region" description="Basic and acidic residues" evidence="1">
    <location>
        <begin position="65"/>
        <end position="79"/>
    </location>
</feature>
<accession>A0A811U673</accession>
<gene>
    <name evidence="2" type="ORF">CCAP1982_LOCUS2654</name>
</gene>
<proteinExistence type="predicted"/>
<evidence type="ECO:0000256" key="1">
    <source>
        <dbReference type="SAM" id="MobiDB-lite"/>
    </source>
</evidence>
<reference evidence="2" key="1">
    <citation type="submission" date="2020-11" db="EMBL/GenBank/DDBJ databases">
        <authorList>
            <person name="Whitehead M."/>
        </authorList>
    </citation>
    <scope>NUCLEOTIDE SEQUENCE</scope>
    <source>
        <strain evidence="2">EGII</strain>
    </source>
</reference>
<dbReference type="Proteomes" id="UP000606786">
    <property type="component" value="Unassembled WGS sequence"/>
</dbReference>
<protein>
    <submittedName>
        <fullName evidence="2">(Mediterranean fruit fly) hypothetical protein</fullName>
    </submittedName>
</protein>
<evidence type="ECO:0000313" key="3">
    <source>
        <dbReference type="Proteomes" id="UP000606786"/>
    </source>
</evidence>
<dbReference type="AlphaFoldDB" id="A0A811U673"/>
<evidence type="ECO:0000313" key="2">
    <source>
        <dbReference type="EMBL" id="CAD6993858.1"/>
    </source>
</evidence>
<comment type="caution">
    <text evidence="2">The sequence shown here is derived from an EMBL/GenBank/DDBJ whole genome shotgun (WGS) entry which is preliminary data.</text>
</comment>
<name>A0A811U673_CERCA</name>
<keyword evidence="3" id="KW-1185">Reference proteome</keyword>
<dbReference type="EMBL" id="CAJHJT010000001">
    <property type="protein sequence ID" value="CAD6993858.1"/>
    <property type="molecule type" value="Genomic_DNA"/>
</dbReference>